<dbReference type="EMBL" id="MZ348422">
    <property type="protein sequence ID" value="QYN80057.1"/>
    <property type="molecule type" value="Genomic_DNA"/>
</dbReference>
<dbReference type="Proteomes" id="UP000828443">
    <property type="component" value="Segment"/>
</dbReference>
<accession>A0AAE7WFD6</accession>
<dbReference type="RefSeq" id="YP_010676869.1">
    <property type="nucleotide sequence ID" value="NC_071015.1"/>
</dbReference>
<protein>
    <submittedName>
        <fullName evidence="1">Uncharacterized protein</fullName>
    </submittedName>
</protein>
<dbReference type="GeneID" id="77953234"/>
<proteinExistence type="predicted"/>
<dbReference type="KEGG" id="vg:77953234"/>
<reference evidence="1" key="1">
    <citation type="journal article" date="2021" name="Viruses">
        <title>Novel Viruses That Lyse Plant and Human Strains of Kosakonia cowanii.</title>
        <authorList>
            <person name="Petrzik K."/>
            <person name="Brazdova S."/>
            <person name="Krawczyk K."/>
        </authorList>
    </citation>
    <scope>NUCLEOTIDE SEQUENCE</scope>
</reference>
<evidence type="ECO:0000313" key="1">
    <source>
        <dbReference type="EMBL" id="QYN80057.1"/>
    </source>
</evidence>
<organism evidence="1 2">
    <name type="scientific">Kosakonia phage Kc263</name>
    <dbReference type="NCBI Taxonomy" id="2863194"/>
    <lineage>
        <taxon>Viruses</taxon>
        <taxon>Duplodnaviria</taxon>
        <taxon>Heunggongvirae</taxon>
        <taxon>Uroviricota</taxon>
        <taxon>Caudoviricetes</taxon>
        <taxon>Chimalliviridae</taxon>
        <taxon>Branisovskavirus</taxon>
        <taxon>Branisovskavirus Kc263</taxon>
    </lineage>
</organism>
<name>A0AAE7WFD6_9CAUD</name>
<keyword evidence="2" id="KW-1185">Reference proteome</keyword>
<sequence>MKNHNKLLSIFPGLHKPSAPPSVAEYLKSTGLTTPESWDKFAMECSIPRYNFRKIMQGEVTHISDELILLMSFHSGMDFTKLKNINDAWKAHKYRYSR</sequence>
<evidence type="ECO:0000313" key="2">
    <source>
        <dbReference type="Proteomes" id="UP000828443"/>
    </source>
</evidence>